<dbReference type="GO" id="GO:0030246">
    <property type="term" value="F:carbohydrate binding"/>
    <property type="evidence" value="ECO:0007669"/>
    <property type="project" value="UniProtKB-KW"/>
</dbReference>
<sequence length="167" mass="18062">MVPGAWRRASAMGCRYFQGDASSAQLAGSGMRGSATTSPLPRRPGSRAERTAAPEGHSWSPSEPIPPRLSWCAQPNMEVFHVGLKWDGSRSDWKWLDGTTLEWRFPNQCSARSFLPCGRLSGSGLLGGLCGDGLGWVCEQRAATLRWLASSSPAFLWGNTTYTCVAP</sequence>
<proteinExistence type="predicted"/>
<feature type="region of interest" description="Disordered" evidence="1">
    <location>
        <begin position="27"/>
        <end position="63"/>
    </location>
</feature>
<dbReference type="InParanoid" id="A0A2I0LHS9"/>
<keyword evidence="2" id="KW-0675">Receptor</keyword>
<protein>
    <submittedName>
        <fullName evidence="2">Killer cell lectin-like receptor subfamily G member 1</fullName>
    </submittedName>
</protein>
<evidence type="ECO:0000313" key="2">
    <source>
        <dbReference type="EMBL" id="PKK16989.1"/>
    </source>
</evidence>
<dbReference type="SUPFAM" id="SSF56436">
    <property type="entry name" value="C-type lectin-like"/>
    <property type="match status" value="1"/>
</dbReference>
<organism evidence="2 3">
    <name type="scientific">Columba livia</name>
    <name type="common">Rock dove</name>
    <dbReference type="NCBI Taxonomy" id="8932"/>
    <lineage>
        <taxon>Eukaryota</taxon>
        <taxon>Metazoa</taxon>
        <taxon>Chordata</taxon>
        <taxon>Craniata</taxon>
        <taxon>Vertebrata</taxon>
        <taxon>Euteleostomi</taxon>
        <taxon>Archelosauria</taxon>
        <taxon>Archosauria</taxon>
        <taxon>Dinosauria</taxon>
        <taxon>Saurischia</taxon>
        <taxon>Theropoda</taxon>
        <taxon>Coelurosauria</taxon>
        <taxon>Aves</taxon>
        <taxon>Neognathae</taxon>
        <taxon>Neoaves</taxon>
        <taxon>Columbimorphae</taxon>
        <taxon>Columbiformes</taxon>
        <taxon>Columbidae</taxon>
        <taxon>Columba</taxon>
    </lineage>
</organism>
<dbReference type="Gene3D" id="3.10.100.10">
    <property type="entry name" value="Mannose-Binding Protein A, subunit A"/>
    <property type="match status" value="1"/>
</dbReference>
<evidence type="ECO:0000256" key="1">
    <source>
        <dbReference type="SAM" id="MobiDB-lite"/>
    </source>
</evidence>
<reference evidence="2 3" key="1">
    <citation type="journal article" date="2013" name="Science">
        <title>Genomic diversity and evolution of the head crest in the rock pigeon.</title>
        <authorList>
            <person name="Shapiro M.D."/>
            <person name="Kronenberg Z."/>
            <person name="Li C."/>
            <person name="Domyan E.T."/>
            <person name="Pan H."/>
            <person name="Campbell M."/>
            <person name="Tan H."/>
            <person name="Huff C.D."/>
            <person name="Hu H."/>
            <person name="Vickrey A.I."/>
            <person name="Nielsen S.C."/>
            <person name="Stringham S.A."/>
            <person name="Hu H."/>
            <person name="Willerslev E."/>
            <person name="Gilbert M.T."/>
            <person name="Yandell M."/>
            <person name="Zhang G."/>
            <person name="Wang J."/>
        </authorList>
    </citation>
    <scope>NUCLEOTIDE SEQUENCE [LARGE SCALE GENOMIC DNA]</scope>
    <source>
        <tissue evidence="2">Blood</tissue>
    </source>
</reference>
<name>A0A2I0LHS9_COLLI</name>
<accession>A0A2I0LHS9</accession>
<comment type="caution">
    <text evidence="2">The sequence shown here is derived from an EMBL/GenBank/DDBJ whole genome shotgun (WGS) entry which is preliminary data.</text>
</comment>
<dbReference type="AlphaFoldDB" id="A0A2I0LHS9"/>
<dbReference type="InterPro" id="IPR016186">
    <property type="entry name" value="C-type_lectin-like/link_sf"/>
</dbReference>
<dbReference type="Proteomes" id="UP000053872">
    <property type="component" value="Unassembled WGS sequence"/>
</dbReference>
<gene>
    <name evidence="2" type="ORF">A306_00014847</name>
</gene>
<dbReference type="InterPro" id="IPR016187">
    <property type="entry name" value="CTDL_fold"/>
</dbReference>
<evidence type="ECO:0000313" key="3">
    <source>
        <dbReference type="Proteomes" id="UP000053872"/>
    </source>
</evidence>
<dbReference type="EMBL" id="AKCR02000532">
    <property type="protein sequence ID" value="PKK16989.1"/>
    <property type="molecule type" value="Genomic_DNA"/>
</dbReference>
<keyword evidence="2" id="KW-0430">Lectin</keyword>
<keyword evidence="3" id="KW-1185">Reference proteome</keyword>